<organism evidence="1 2">
    <name type="scientific">Streptomyces catenulae</name>
    <dbReference type="NCBI Taxonomy" id="66875"/>
    <lineage>
        <taxon>Bacteria</taxon>
        <taxon>Bacillati</taxon>
        <taxon>Actinomycetota</taxon>
        <taxon>Actinomycetes</taxon>
        <taxon>Kitasatosporales</taxon>
        <taxon>Streptomycetaceae</taxon>
        <taxon>Streptomyces</taxon>
    </lineage>
</organism>
<dbReference type="Proteomes" id="UP001550853">
    <property type="component" value="Unassembled WGS sequence"/>
</dbReference>
<evidence type="ECO:0000313" key="1">
    <source>
        <dbReference type="EMBL" id="MEU3710388.1"/>
    </source>
</evidence>
<evidence type="ECO:0000313" key="2">
    <source>
        <dbReference type="Proteomes" id="UP001550853"/>
    </source>
</evidence>
<dbReference type="RefSeq" id="WP_157848065.1">
    <property type="nucleotide sequence ID" value="NZ_JBEZVI010000006.1"/>
</dbReference>
<sequence>MPESVEFRWIKMRHGWATFEIYKNSSNCRISVGDGVDAPRLILDAISALLNGASSVTFSFDGEPTEVRWHIRRERSSLNVKITLHSEWGAPEEDEPAWSSDRIDLAQFALSVKSAQENLMASLGESGYQREWPTHRTPNTALAEIEESIEKFRKDYAE</sequence>
<keyword evidence="2" id="KW-1185">Reference proteome</keyword>
<dbReference type="EMBL" id="JBEZVI010000006">
    <property type="protein sequence ID" value="MEU3710388.1"/>
    <property type="molecule type" value="Genomic_DNA"/>
</dbReference>
<comment type="caution">
    <text evidence="1">The sequence shown here is derived from an EMBL/GenBank/DDBJ whole genome shotgun (WGS) entry which is preliminary data.</text>
</comment>
<reference evidence="1 2" key="1">
    <citation type="submission" date="2024-06" db="EMBL/GenBank/DDBJ databases">
        <title>The Natural Products Discovery Center: Release of the First 8490 Sequenced Strains for Exploring Actinobacteria Biosynthetic Diversity.</title>
        <authorList>
            <person name="Kalkreuter E."/>
            <person name="Kautsar S.A."/>
            <person name="Yang D."/>
            <person name="Bader C.D."/>
            <person name="Teijaro C.N."/>
            <person name="Fluegel L."/>
            <person name="Davis C.M."/>
            <person name="Simpson J.R."/>
            <person name="Lauterbach L."/>
            <person name="Steele A.D."/>
            <person name="Gui C."/>
            <person name="Meng S."/>
            <person name="Li G."/>
            <person name="Viehrig K."/>
            <person name="Ye F."/>
            <person name="Su P."/>
            <person name="Kiefer A.F."/>
            <person name="Nichols A."/>
            <person name="Cepeda A.J."/>
            <person name="Yan W."/>
            <person name="Fan B."/>
            <person name="Jiang Y."/>
            <person name="Adhikari A."/>
            <person name="Zheng C.-J."/>
            <person name="Schuster L."/>
            <person name="Cowan T.M."/>
            <person name="Smanski M.J."/>
            <person name="Chevrette M.G."/>
            <person name="De Carvalho L.P.S."/>
            <person name="Shen B."/>
        </authorList>
    </citation>
    <scope>NUCLEOTIDE SEQUENCE [LARGE SCALE GENOMIC DNA]</scope>
    <source>
        <strain evidence="1 2">NPDC033039</strain>
    </source>
</reference>
<accession>A0ABV2YXB1</accession>
<gene>
    <name evidence="1" type="ORF">AB0E61_09820</name>
</gene>
<protein>
    <submittedName>
        <fullName evidence="1">Uncharacterized protein</fullName>
    </submittedName>
</protein>
<proteinExistence type="predicted"/>
<name>A0ABV2YXB1_9ACTN</name>